<evidence type="ECO:0000313" key="2">
    <source>
        <dbReference type="EMBL" id="TRM70339.1"/>
    </source>
</evidence>
<feature type="compositionally biased region" description="Basic and acidic residues" evidence="1">
    <location>
        <begin position="125"/>
        <end position="140"/>
    </location>
</feature>
<dbReference type="Proteomes" id="UP000320762">
    <property type="component" value="Unassembled WGS sequence"/>
</dbReference>
<dbReference type="EMBL" id="VDMD01000001">
    <property type="protein sequence ID" value="TRM70339.1"/>
    <property type="molecule type" value="Genomic_DNA"/>
</dbReference>
<proteinExistence type="predicted"/>
<dbReference type="OrthoDB" id="5419162at2759"/>
<keyword evidence="3" id="KW-1185">Reference proteome</keyword>
<gene>
    <name evidence="2" type="ORF">BD626DRAFT_477108</name>
</gene>
<reference evidence="2 3" key="1">
    <citation type="journal article" date="2019" name="New Phytol.">
        <title>Comparative genomics reveals unique wood-decay strategies and fruiting body development in the Schizophyllaceae.</title>
        <authorList>
            <person name="Almasi E."/>
            <person name="Sahu N."/>
            <person name="Krizsan K."/>
            <person name="Balint B."/>
            <person name="Kovacs G.M."/>
            <person name="Kiss B."/>
            <person name="Cseklye J."/>
            <person name="Drula E."/>
            <person name="Henrissat B."/>
            <person name="Nagy I."/>
            <person name="Chovatia M."/>
            <person name="Adam C."/>
            <person name="LaButti K."/>
            <person name="Lipzen A."/>
            <person name="Riley R."/>
            <person name="Grigoriev I.V."/>
            <person name="Nagy L.G."/>
        </authorList>
    </citation>
    <scope>NUCLEOTIDE SEQUENCE [LARGE SCALE GENOMIC DNA]</scope>
    <source>
        <strain evidence="2 3">NL-1724</strain>
    </source>
</reference>
<evidence type="ECO:0000313" key="3">
    <source>
        <dbReference type="Proteomes" id="UP000320762"/>
    </source>
</evidence>
<organism evidence="2 3">
    <name type="scientific">Schizophyllum amplum</name>
    <dbReference type="NCBI Taxonomy" id="97359"/>
    <lineage>
        <taxon>Eukaryota</taxon>
        <taxon>Fungi</taxon>
        <taxon>Dikarya</taxon>
        <taxon>Basidiomycota</taxon>
        <taxon>Agaricomycotina</taxon>
        <taxon>Agaricomycetes</taxon>
        <taxon>Agaricomycetidae</taxon>
        <taxon>Agaricales</taxon>
        <taxon>Schizophyllaceae</taxon>
        <taxon>Schizophyllum</taxon>
    </lineage>
</organism>
<dbReference type="PANTHER" id="PTHR36576:SF1">
    <property type="entry name" value="UPF0654 PROTEIN C11D3.01C-RELATED"/>
    <property type="match status" value="1"/>
</dbReference>
<evidence type="ECO:0000256" key="1">
    <source>
        <dbReference type="SAM" id="MobiDB-lite"/>
    </source>
</evidence>
<dbReference type="AlphaFoldDB" id="A0A550CZX6"/>
<feature type="compositionally biased region" description="Basic and acidic residues" evidence="1">
    <location>
        <begin position="22"/>
        <end position="32"/>
    </location>
</feature>
<dbReference type="InterPro" id="IPR018824">
    <property type="entry name" value="Conidiation-specific_6"/>
</dbReference>
<protein>
    <submittedName>
        <fullName evidence="2">Conidiation protein 6-domain-containing protein</fullName>
    </submittedName>
</protein>
<feature type="compositionally biased region" description="Acidic residues" evidence="1">
    <location>
        <begin position="62"/>
        <end position="86"/>
    </location>
</feature>
<name>A0A550CZX6_9AGAR</name>
<dbReference type="InterPro" id="IPR052670">
    <property type="entry name" value="UPF0654_domain"/>
</dbReference>
<dbReference type="PANTHER" id="PTHR36576">
    <property type="entry name" value="UPF0654 PROTEIN C11D3.01C-RELATED"/>
    <property type="match status" value="1"/>
</dbReference>
<sequence>MSQDKNPQRVAAGLKATIHNPRVSDEAKESAAERLQNMGADFDEAPTRSSAPRSAGTKVGAIDDDDEDILEDPQNPDDIPDDDEAEPGTRATTGRSTGGSSGGKNEANVIRGYKAALHNPNVGEQAKERAEAYLEEHDAA</sequence>
<dbReference type="GO" id="GO:0005737">
    <property type="term" value="C:cytoplasm"/>
    <property type="evidence" value="ECO:0007669"/>
    <property type="project" value="TreeGrafter"/>
</dbReference>
<comment type="caution">
    <text evidence="2">The sequence shown here is derived from an EMBL/GenBank/DDBJ whole genome shotgun (WGS) entry which is preliminary data.</text>
</comment>
<accession>A0A550CZX6</accession>
<feature type="region of interest" description="Disordered" evidence="1">
    <location>
        <begin position="1"/>
        <end position="140"/>
    </location>
</feature>
<dbReference type="Pfam" id="PF10346">
    <property type="entry name" value="Con-6"/>
    <property type="match status" value="2"/>
</dbReference>